<sequence length="86" mass="9401">MFCVKNTWPCFCGGSSSRALTPSWTLIAQYCLRITGNVLAGLCLNIATRDDEFSKASRSVLTRDQPTMSFHIGPSSSLRALVLSRS</sequence>
<dbReference type="EMBL" id="KB446545">
    <property type="protein sequence ID" value="EME39428.1"/>
    <property type="molecule type" value="Genomic_DNA"/>
</dbReference>
<accession>M2WKD7</accession>
<dbReference type="AlphaFoldDB" id="M2WKD7"/>
<dbReference type="Proteomes" id="UP000016933">
    <property type="component" value="Unassembled WGS sequence"/>
</dbReference>
<reference evidence="1 2" key="2">
    <citation type="journal article" date="2012" name="PLoS Pathog.">
        <title>Diverse lifestyles and strategies of plant pathogenesis encoded in the genomes of eighteen Dothideomycetes fungi.</title>
        <authorList>
            <person name="Ohm R.A."/>
            <person name="Feau N."/>
            <person name="Henrissat B."/>
            <person name="Schoch C.L."/>
            <person name="Horwitz B.A."/>
            <person name="Barry K.W."/>
            <person name="Condon B.J."/>
            <person name="Copeland A.C."/>
            <person name="Dhillon B."/>
            <person name="Glaser F."/>
            <person name="Hesse C.N."/>
            <person name="Kosti I."/>
            <person name="LaButti K."/>
            <person name="Lindquist E.A."/>
            <person name="Lucas S."/>
            <person name="Salamov A.A."/>
            <person name="Bradshaw R.E."/>
            <person name="Ciuffetti L."/>
            <person name="Hamelin R.C."/>
            <person name="Kema G.H.J."/>
            <person name="Lawrence C."/>
            <person name="Scott J.A."/>
            <person name="Spatafora J.W."/>
            <person name="Turgeon B.G."/>
            <person name="de Wit P.J.G.M."/>
            <person name="Zhong S."/>
            <person name="Goodwin S.B."/>
            <person name="Grigoriev I.V."/>
        </authorList>
    </citation>
    <scope>NUCLEOTIDE SEQUENCE [LARGE SCALE GENOMIC DNA]</scope>
    <source>
        <strain evidence="2">NZE10 / CBS 128990</strain>
    </source>
</reference>
<feature type="non-terminal residue" evidence="1">
    <location>
        <position position="86"/>
    </location>
</feature>
<protein>
    <submittedName>
        <fullName evidence="1">Uncharacterized protein</fullName>
    </submittedName>
</protein>
<reference evidence="2" key="1">
    <citation type="journal article" date="2012" name="PLoS Genet.">
        <title>The genomes of the fungal plant pathogens Cladosporium fulvum and Dothistroma septosporum reveal adaptation to different hosts and lifestyles but also signatures of common ancestry.</title>
        <authorList>
            <person name="de Wit P.J.G.M."/>
            <person name="van der Burgt A."/>
            <person name="Oekmen B."/>
            <person name="Stergiopoulos I."/>
            <person name="Abd-Elsalam K.A."/>
            <person name="Aerts A.L."/>
            <person name="Bahkali A.H."/>
            <person name="Beenen H.G."/>
            <person name="Chettri P."/>
            <person name="Cox M.P."/>
            <person name="Datema E."/>
            <person name="de Vries R.P."/>
            <person name="Dhillon B."/>
            <person name="Ganley A.R."/>
            <person name="Griffiths S.A."/>
            <person name="Guo Y."/>
            <person name="Hamelin R.C."/>
            <person name="Henrissat B."/>
            <person name="Kabir M.S."/>
            <person name="Jashni M.K."/>
            <person name="Kema G."/>
            <person name="Klaubauf S."/>
            <person name="Lapidus A."/>
            <person name="Levasseur A."/>
            <person name="Lindquist E."/>
            <person name="Mehrabi R."/>
            <person name="Ohm R.A."/>
            <person name="Owen T.J."/>
            <person name="Salamov A."/>
            <person name="Schwelm A."/>
            <person name="Schijlen E."/>
            <person name="Sun H."/>
            <person name="van den Burg H.A."/>
            <person name="van Ham R.C.H.J."/>
            <person name="Zhang S."/>
            <person name="Goodwin S.B."/>
            <person name="Grigoriev I.V."/>
            <person name="Collemare J."/>
            <person name="Bradshaw R.E."/>
        </authorList>
    </citation>
    <scope>NUCLEOTIDE SEQUENCE [LARGE SCALE GENOMIC DNA]</scope>
    <source>
        <strain evidence="2">NZE10 / CBS 128990</strain>
    </source>
</reference>
<evidence type="ECO:0000313" key="2">
    <source>
        <dbReference type="Proteomes" id="UP000016933"/>
    </source>
</evidence>
<name>M2WKD7_DOTSN</name>
<dbReference type="HOGENOM" id="CLU_2503840_0_0_1"/>
<proteinExistence type="predicted"/>
<gene>
    <name evidence="1" type="ORF">DOTSEDRAFT_75194</name>
</gene>
<keyword evidence="2" id="KW-1185">Reference proteome</keyword>
<evidence type="ECO:0000313" key="1">
    <source>
        <dbReference type="EMBL" id="EME39428.1"/>
    </source>
</evidence>
<organism evidence="1 2">
    <name type="scientific">Dothistroma septosporum (strain NZE10 / CBS 128990)</name>
    <name type="common">Red band needle blight fungus</name>
    <name type="synonym">Mycosphaerella pini</name>
    <dbReference type="NCBI Taxonomy" id="675120"/>
    <lineage>
        <taxon>Eukaryota</taxon>
        <taxon>Fungi</taxon>
        <taxon>Dikarya</taxon>
        <taxon>Ascomycota</taxon>
        <taxon>Pezizomycotina</taxon>
        <taxon>Dothideomycetes</taxon>
        <taxon>Dothideomycetidae</taxon>
        <taxon>Mycosphaerellales</taxon>
        <taxon>Mycosphaerellaceae</taxon>
        <taxon>Dothistroma</taxon>
    </lineage>
</organism>